<keyword evidence="1" id="KW-0812">Transmembrane</keyword>
<organism evidence="2 3">
    <name type="scientific">Enterobacter bugandensis</name>
    <dbReference type="NCBI Taxonomy" id="881260"/>
    <lineage>
        <taxon>Bacteria</taxon>
        <taxon>Pseudomonadati</taxon>
        <taxon>Pseudomonadota</taxon>
        <taxon>Gammaproteobacteria</taxon>
        <taxon>Enterobacterales</taxon>
        <taxon>Enterobacteriaceae</taxon>
        <taxon>Enterobacter</taxon>
    </lineage>
</organism>
<comment type="caution">
    <text evidence="2">The sequence shown here is derived from an EMBL/GenBank/DDBJ whole genome shotgun (WGS) entry which is preliminary data.</text>
</comment>
<keyword evidence="1" id="KW-1133">Transmembrane helix</keyword>
<name>A0AA42PLS7_9ENTR</name>
<keyword evidence="1" id="KW-0472">Membrane</keyword>
<accession>A0AA42PLS7</accession>
<feature type="transmembrane region" description="Helical" evidence="1">
    <location>
        <begin position="394"/>
        <end position="414"/>
    </location>
</feature>
<gene>
    <name evidence="2" type="ORF">N5C39_01480</name>
</gene>
<dbReference type="Proteomes" id="UP001158416">
    <property type="component" value="Unassembled WGS sequence"/>
</dbReference>
<feature type="transmembrane region" description="Helical" evidence="1">
    <location>
        <begin position="420"/>
        <end position="447"/>
    </location>
</feature>
<evidence type="ECO:0000313" key="3">
    <source>
        <dbReference type="Proteomes" id="UP001158416"/>
    </source>
</evidence>
<feature type="transmembrane region" description="Helical" evidence="1">
    <location>
        <begin position="50"/>
        <end position="73"/>
    </location>
</feature>
<feature type="transmembrane region" description="Helical" evidence="1">
    <location>
        <begin position="18"/>
        <end position="38"/>
    </location>
</feature>
<dbReference type="RefSeq" id="WP_280027268.1">
    <property type="nucleotide sequence ID" value="NZ_JAOCAP010000001.1"/>
</dbReference>
<evidence type="ECO:0000313" key="2">
    <source>
        <dbReference type="EMBL" id="MDH1317044.1"/>
    </source>
</evidence>
<dbReference type="EMBL" id="JAOCAP010000001">
    <property type="protein sequence ID" value="MDH1317044.1"/>
    <property type="molecule type" value="Genomic_DNA"/>
</dbReference>
<proteinExistence type="predicted"/>
<sequence>MNWWLFSKQNEFDEKYPYLWICLLYVIVVVICLAVRAVTWPGNKHVDLDFLAQSVVIPVVFLTGFVQVFSAAYHGLRHYMETRLLIAAEQEYKVVSYARGNITLAGWSVLAPPKATKELALSMLKLEGEFPLAAKMPLNIELEASFDFTRAGQAMIHVLEPMAGKLSKYQQIEALVWVRGGDESCSDELRRVLERLAISTKKITFLPECPDYTQITEWIKQTNGYVVERLLICVDLHSDEEESKQMDNVTALLFTNYYVKTEGEKRVYLYQPMTGVTDVETTVPIYLRAEVVSKPKQLWYTGLSRTEKYPLLEVLDEKKAVPDRLDLEMSLGEHSAGYVWLMLALASDAVVYAQGDQLVAASEQNRFSMTALSSRLTRQPDYPQQKRYTTPWKVCGIAGLMFFFGIMITIGTFGDGGKSISGWFLITMGVLCIVIFCSMGAFFTWFYGDKAREHMGV</sequence>
<dbReference type="AlphaFoldDB" id="A0AA42PLS7"/>
<protein>
    <submittedName>
        <fullName evidence="2">Uncharacterized protein</fullName>
    </submittedName>
</protein>
<reference evidence="2" key="1">
    <citation type="submission" date="2022-09" db="EMBL/GenBank/DDBJ databases">
        <title>Intensive care unit water sources are persistently colonized with multi-drug resistant bacteria and are the site of extensive horizontal gene transfer of antibiotic resistance genes.</title>
        <authorList>
            <person name="Diorio-Toth L."/>
        </authorList>
    </citation>
    <scope>NUCLEOTIDE SEQUENCE</scope>
    <source>
        <strain evidence="2">GD03936</strain>
    </source>
</reference>
<evidence type="ECO:0000256" key="1">
    <source>
        <dbReference type="SAM" id="Phobius"/>
    </source>
</evidence>